<dbReference type="GO" id="GO:0015986">
    <property type="term" value="P:proton motive force-driven ATP synthesis"/>
    <property type="evidence" value="ECO:0007669"/>
    <property type="project" value="InterPro"/>
</dbReference>
<dbReference type="InterPro" id="IPR002379">
    <property type="entry name" value="ATPase_proteolipid_c-like_dom"/>
</dbReference>
<reference evidence="8" key="1">
    <citation type="journal article" date="2019" name="Gigascience">
        <title>De novo genome assembly of the endangered Acer yangbiense, a plant species with extremely small populations endemic to Yunnan Province, China.</title>
        <authorList>
            <person name="Yang J."/>
            <person name="Wariss H.M."/>
            <person name="Tao L."/>
            <person name="Zhang R."/>
            <person name="Yun Q."/>
            <person name="Hollingsworth P."/>
            <person name="Dao Z."/>
            <person name="Luo G."/>
            <person name="Guo H."/>
            <person name="Ma Y."/>
            <person name="Sun W."/>
        </authorList>
    </citation>
    <scope>NUCLEOTIDE SEQUENCE [LARGE SCALE GENOMIC DNA]</scope>
    <source>
        <strain evidence="8">cv. Malutang</strain>
    </source>
</reference>
<keyword evidence="5" id="KW-0472">Membrane</keyword>
<evidence type="ECO:0000313" key="8">
    <source>
        <dbReference type="Proteomes" id="UP000323000"/>
    </source>
</evidence>
<feature type="domain" description="V-ATPase proteolipid subunit C-like" evidence="6">
    <location>
        <begin position="178"/>
        <end position="210"/>
    </location>
</feature>
<evidence type="ECO:0000256" key="1">
    <source>
        <dbReference type="ARBA" id="ARBA00004141"/>
    </source>
</evidence>
<dbReference type="GO" id="GO:0015078">
    <property type="term" value="F:proton transmembrane transporter activity"/>
    <property type="evidence" value="ECO:0007669"/>
    <property type="project" value="InterPro"/>
</dbReference>
<dbReference type="OrthoDB" id="438052at2759"/>
<evidence type="ECO:0000256" key="3">
    <source>
        <dbReference type="ARBA" id="ARBA00022692"/>
    </source>
</evidence>
<sequence length="236" mass="26545">MEKKRVKHWTYEDFDPEEIEEAHNSKANKLEMEKDVKARSFSESKEFTIDIEKILEASLEAAPECCIYRVPRDLRKINEEAYTPLVVSIGDNAAIANMFTWLTCYTKLLRLLRSHRETESQSVEPFQADLEKGEALTGDGVDERGGGARANETDVWVDRERERGVWIKKMFGERVDSVGLASIGPGVGQGTAAGQAVEGIARQPEAEGKIRGTLAKLGNCDKYRFNNKRREHTGPI</sequence>
<dbReference type="Gene3D" id="1.20.20.10">
    <property type="entry name" value="F1F0 ATP synthase subunit C"/>
    <property type="match status" value="1"/>
</dbReference>
<dbReference type="PRINTS" id="PR00124">
    <property type="entry name" value="ATPASEC"/>
</dbReference>
<evidence type="ECO:0000259" key="6">
    <source>
        <dbReference type="Pfam" id="PF00137"/>
    </source>
</evidence>
<keyword evidence="4" id="KW-1133">Transmembrane helix</keyword>
<evidence type="ECO:0000256" key="5">
    <source>
        <dbReference type="ARBA" id="ARBA00023136"/>
    </source>
</evidence>
<gene>
    <name evidence="7" type="ORF">EZV62_009546</name>
</gene>
<dbReference type="GO" id="GO:0045259">
    <property type="term" value="C:proton-transporting ATP synthase complex"/>
    <property type="evidence" value="ECO:0007669"/>
    <property type="project" value="InterPro"/>
</dbReference>
<dbReference type="Pfam" id="PF00137">
    <property type="entry name" value="ATP-synt_C"/>
    <property type="match status" value="1"/>
</dbReference>
<keyword evidence="3" id="KW-0812">Transmembrane</keyword>
<dbReference type="GO" id="GO:0033177">
    <property type="term" value="C:proton-transporting two-sector ATPase complex, proton-transporting domain"/>
    <property type="evidence" value="ECO:0007669"/>
    <property type="project" value="InterPro"/>
</dbReference>
<comment type="similarity">
    <text evidence="2">Belongs to the ATPase C chain family.</text>
</comment>
<dbReference type="InterPro" id="IPR038662">
    <property type="entry name" value="ATP_synth_F0_csu_sf"/>
</dbReference>
<evidence type="ECO:0000313" key="7">
    <source>
        <dbReference type="EMBL" id="TXG62552.1"/>
    </source>
</evidence>
<protein>
    <recommendedName>
        <fullName evidence="6">V-ATPase proteolipid subunit C-like domain-containing protein</fullName>
    </recommendedName>
</protein>
<comment type="caution">
    <text evidence="7">The sequence shown here is derived from an EMBL/GenBank/DDBJ whole genome shotgun (WGS) entry which is preliminary data.</text>
</comment>
<organism evidence="7 8">
    <name type="scientific">Acer yangbiense</name>
    <dbReference type="NCBI Taxonomy" id="1000413"/>
    <lineage>
        <taxon>Eukaryota</taxon>
        <taxon>Viridiplantae</taxon>
        <taxon>Streptophyta</taxon>
        <taxon>Embryophyta</taxon>
        <taxon>Tracheophyta</taxon>
        <taxon>Spermatophyta</taxon>
        <taxon>Magnoliopsida</taxon>
        <taxon>eudicotyledons</taxon>
        <taxon>Gunneridae</taxon>
        <taxon>Pentapetalae</taxon>
        <taxon>rosids</taxon>
        <taxon>malvids</taxon>
        <taxon>Sapindales</taxon>
        <taxon>Sapindaceae</taxon>
        <taxon>Hippocastanoideae</taxon>
        <taxon>Acereae</taxon>
        <taxon>Acer</taxon>
    </lineage>
</organism>
<dbReference type="Proteomes" id="UP000323000">
    <property type="component" value="Chromosome 4"/>
</dbReference>
<dbReference type="SUPFAM" id="SSF81333">
    <property type="entry name" value="F1F0 ATP synthase subunit C"/>
    <property type="match status" value="1"/>
</dbReference>
<accession>A0A5C7I2A8</accession>
<evidence type="ECO:0000256" key="4">
    <source>
        <dbReference type="ARBA" id="ARBA00022989"/>
    </source>
</evidence>
<dbReference type="EMBL" id="VAHF01000004">
    <property type="protein sequence ID" value="TXG62552.1"/>
    <property type="molecule type" value="Genomic_DNA"/>
</dbReference>
<proteinExistence type="inferred from homology"/>
<evidence type="ECO:0000256" key="2">
    <source>
        <dbReference type="ARBA" id="ARBA00006704"/>
    </source>
</evidence>
<name>A0A5C7I2A8_9ROSI</name>
<dbReference type="InterPro" id="IPR035921">
    <property type="entry name" value="F/V-ATP_Csub_sf"/>
</dbReference>
<dbReference type="InterPro" id="IPR000454">
    <property type="entry name" value="ATP_synth_F0_csu"/>
</dbReference>
<dbReference type="AlphaFoldDB" id="A0A5C7I2A8"/>
<comment type="subcellular location">
    <subcellularLocation>
        <location evidence="1">Membrane</location>
        <topology evidence="1">Multi-pass membrane protein</topology>
    </subcellularLocation>
</comment>
<keyword evidence="8" id="KW-1185">Reference proteome</keyword>